<dbReference type="AlphaFoldDB" id="A0A8X6NM42"/>
<organism evidence="1 2">
    <name type="scientific">Nephila pilipes</name>
    <name type="common">Giant wood spider</name>
    <name type="synonym">Nephila maculata</name>
    <dbReference type="NCBI Taxonomy" id="299642"/>
    <lineage>
        <taxon>Eukaryota</taxon>
        <taxon>Metazoa</taxon>
        <taxon>Ecdysozoa</taxon>
        <taxon>Arthropoda</taxon>
        <taxon>Chelicerata</taxon>
        <taxon>Arachnida</taxon>
        <taxon>Araneae</taxon>
        <taxon>Araneomorphae</taxon>
        <taxon>Entelegynae</taxon>
        <taxon>Araneoidea</taxon>
        <taxon>Nephilidae</taxon>
        <taxon>Nephila</taxon>
    </lineage>
</organism>
<keyword evidence="2" id="KW-1185">Reference proteome</keyword>
<protein>
    <submittedName>
        <fullName evidence="1">Uncharacterized protein</fullName>
    </submittedName>
</protein>
<gene>
    <name evidence="1" type="ORF">NPIL_74721</name>
</gene>
<name>A0A8X6NM42_NEPPI</name>
<accession>A0A8X6NM42</accession>
<reference evidence="1" key="1">
    <citation type="submission" date="2020-08" db="EMBL/GenBank/DDBJ databases">
        <title>Multicomponent nature underlies the extraordinary mechanical properties of spider dragline silk.</title>
        <authorList>
            <person name="Kono N."/>
            <person name="Nakamura H."/>
            <person name="Mori M."/>
            <person name="Yoshida Y."/>
            <person name="Ohtoshi R."/>
            <person name="Malay A.D."/>
            <person name="Moran D.A.P."/>
            <person name="Tomita M."/>
            <person name="Numata K."/>
            <person name="Arakawa K."/>
        </authorList>
    </citation>
    <scope>NUCLEOTIDE SEQUENCE</scope>
</reference>
<evidence type="ECO:0000313" key="1">
    <source>
        <dbReference type="EMBL" id="GFT23144.1"/>
    </source>
</evidence>
<comment type="caution">
    <text evidence="1">The sequence shown here is derived from an EMBL/GenBank/DDBJ whole genome shotgun (WGS) entry which is preliminary data.</text>
</comment>
<proteinExistence type="predicted"/>
<evidence type="ECO:0000313" key="2">
    <source>
        <dbReference type="Proteomes" id="UP000887013"/>
    </source>
</evidence>
<sequence>MASTFARPDNMRLLAVRNRQGSSLRQKTLRLGRPETPHKARHHLNFYPNDQKGINYKQRWTDSISALRVTDVKLKPCNQILILTA</sequence>
<dbReference type="Proteomes" id="UP000887013">
    <property type="component" value="Unassembled WGS sequence"/>
</dbReference>
<dbReference type="EMBL" id="BMAW01059840">
    <property type="protein sequence ID" value="GFT23144.1"/>
    <property type="molecule type" value="Genomic_DNA"/>
</dbReference>